<evidence type="ECO:0000256" key="1">
    <source>
        <dbReference type="SAM" id="MobiDB-lite"/>
    </source>
</evidence>
<comment type="caution">
    <text evidence="2">The sequence shown here is derived from an EMBL/GenBank/DDBJ whole genome shotgun (WGS) entry which is preliminary data.</text>
</comment>
<protein>
    <submittedName>
        <fullName evidence="2">Uncharacterized protein</fullName>
    </submittedName>
</protein>
<name>A0ABS8V2W3_DATST</name>
<sequence>MIGEGKSKKRVESKSGIDSFNDDDRPIPPSKVDPAELEESELSSIDGTLTSGVTTRYPPTGKGELIGAIHASSVTLKSYSTQD</sequence>
<evidence type="ECO:0000313" key="3">
    <source>
        <dbReference type="Proteomes" id="UP000823775"/>
    </source>
</evidence>
<dbReference type="EMBL" id="JACEIK010003337">
    <property type="protein sequence ID" value="MCD9641342.1"/>
    <property type="molecule type" value="Genomic_DNA"/>
</dbReference>
<evidence type="ECO:0000313" key="2">
    <source>
        <dbReference type="EMBL" id="MCD9641342.1"/>
    </source>
</evidence>
<feature type="region of interest" description="Disordered" evidence="1">
    <location>
        <begin position="1"/>
        <end position="64"/>
    </location>
</feature>
<dbReference type="Proteomes" id="UP000823775">
    <property type="component" value="Unassembled WGS sequence"/>
</dbReference>
<accession>A0ABS8V2W3</accession>
<proteinExistence type="predicted"/>
<gene>
    <name evidence="2" type="ORF">HAX54_027496</name>
</gene>
<feature type="compositionally biased region" description="Polar residues" evidence="1">
    <location>
        <begin position="42"/>
        <end position="54"/>
    </location>
</feature>
<reference evidence="2 3" key="1">
    <citation type="journal article" date="2021" name="BMC Genomics">
        <title>Datura genome reveals duplications of psychoactive alkaloid biosynthetic genes and high mutation rate following tissue culture.</title>
        <authorList>
            <person name="Rajewski A."/>
            <person name="Carter-House D."/>
            <person name="Stajich J."/>
            <person name="Litt A."/>
        </authorList>
    </citation>
    <scope>NUCLEOTIDE SEQUENCE [LARGE SCALE GENOMIC DNA]</scope>
    <source>
        <strain evidence="2">AR-01</strain>
    </source>
</reference>
<keyword evidence="3" id="KW-1185">Reference proteome</keyword>
<organism evidence="2 3">
    <name type="scientific">Datura stramonium</name>
    <name type="common">Jimsonweed</name>
    <name type="synonym">Common thornapple</name>
    <dbReference type="NCBI Taxonomy" id="4076"/>
    <lineage>
        <taxon>Eukaryota</taxon>
        <taxon>Viridiplantae</taxon>
        <taxon>Streptophyta</taxon>
        <taxon>Embryophyta</taxon>
        <taxon>Tracheophyta</taxon>
        <taxon>Spermatophyta</taxon>
        <taxon>Magnoliopsida</taxon>
        <taxon>eudicotyledons</taxon>
        <taxon>Gunneridae</taxon>
        <taxon>Pentapetalae</taxon>
        <taxon>asterids</taxon>
        <taxon>lamiids</taxon>
        <taxon>Solanales</taxon>
        <taxon>Solanaceae</taxon>
        <taxon>Solanoideae</taxon>
        <taxon>Datureae</taxon>
        <taxon>Datura</taxon>
    </lineage>
</organism>